<protein>
    <submittedName>
        <fullName evidence="5">Molybdopterin biosynthesis protein MoeB</fullName>
    </submittedName>
</protein>
<dbReference type="InterPro" id="IPR035985">
    <property type="entry name" value="Ubiquitin-activating_enz"/>
</dbReference>
<dbReference type="GO" id="GO:0005524">
    <property type="term" value="F:ATP binding"/>
    <property type="evidence" value="ECO:0007669"/>
    <property type="project" value="UniProtKB-KW"/>
</dbReference>
<dbReference type="CDD" id="cd00158">
    <property type="entry name" value="RHOD"/>
    <property type="match status" value="1"/>
</dbReference>
<dbReference type="Pfam" id="PF00899">
    <property type="entry name" value="ThiF"/>
    <property type="match status" value="1"/>
</dbReference>
<dbReference type="GO" id="GO:0004792">
    <property type="term" value="F:thiosulfate-cyanide sulfurtransferase activity"/>
    <property type="evidence" value="ECO:0007669"/>
    <property type="project" value="TreeGrafter"/>
</dbReference>
<evidence type="ECO:0000256" key="2">
    <source>
        <dbReference type="ARBA" id="ARBA00022741"/>
    </source>
</evidence>
<dbReference type="STRING" id="1224162.B840_00850"/>
<dbReference type="FunFam" id="3.40.50.720:FF:000033">
    <property type="entry name" value="Adenylyltransferase and sulfurtransferase MOCS3"/>
    <property type="match status" value="1"/>
</dbReference>
<dbReference type="InterPro" id="IPR045886">
    <property type="entry name" value="ThiF/MoeB/HesA"/>
</dbReference>
<evidence type="ECO:0000256" key="3">
    <source>
        <dbReference type="ARBA" id="ARBA00022840"/>
    </source>
</evidence>
<dbReference type="Proteomes" id="UP000031928">
    <property type="component" value="Chromosome"/>
</dbReference>
<organism evidence="5 6">
    <name type="scientific">Corynebacterium marinum DSM 44953</name>
    <dbReference type="NCBI Taxonomy" id="1224162"/>
    <lineage>
        <taxon>Bacteria</taxon>
        <taxon>Bacillati</taxon>
        <taxon>Actinomycetota</taxon>
        <taxon>Actinomycetes</taxon>
        <taxon>Mycobacteriales</taxon>
        <taxon>Corynebacteriaceae</taxon>
        <taxon>Corynebacterium</taxon>
    </lineage>
</organism>
<dbReference type="Gene3D" id="3.40.50.720">
    <property type="entry name" value="NAD(P)-binding Rossmann-like Domain"/>
    <property type="match status" value="1"/>
</dbReference>
<evidence type="ECO:0000256" key="1">
    <source>
        <dbReference type="ARBA" id="ARBA00022679"/>
    </source>
</evidence>
<keyword evidence="2" id="KW-0547">Nucleotide-binding</keyword>
<dbReference type="GO" id="GO:0005737">
    <property type="term" value="C:cytoplasm"/>
    <property type="evidence" value="ECO:0007669"/>
    <property type="project" value="TreeGrafter"/>
</dbReference>
<keyword evidence="3" id="KW-0067">ATP-binding</keyword>
<keyword evidence="6" id="KW-1185">Reference proteome</keyword>
<dbReference type="InterPro" id="IPR001763">
    <property type="entry name" value="Rhodanese-like_dom"/>
</dbReference>
<dbReference type="KEGG" id="cmq:B840_00850"/>
<dbReference type="RefSeq" id="WP_042620558.1">
    <property type="nucleotide sequence ID" value="NZ_CP007790.1"/>
</dbReference>
<evidence type="ECO:0000313" key="5">
    <source>
        <dbReference type="EMBL" id="AJK67809.1"/>
    </source>
</evidence>
<dbReference type="PANTHER" id="PTHR10953">
    <property type="entry name" value="UBIQUITIN-ACTIVATING ENZYME E1"/>
    <property type="match status" value="1"/>
</dbReference>
<sequence>MTPVSRYRRQISLPDFGLAGQEALSRAHVAVIGAGGLGSPALLYLAGAGVGRITVIDDDAVDISNLHRQVIHRDAGVGRPKAESAAEAMRALNPDIAVAASPGRLTLANALEVLQGADVVLDGADNFDTRHLASWACARLGIPHVWASILGHDAQLSVFHAGHGPIYEDIYRQPPAPGVVPNCAQAGVLGPVVGVVGSAMALEAIKLLTGLGRPLIGRLAVFSGLDGTWEYVPVVGTQETLTRVRGNGPVTSPELPPVPEVTELPDAPLLIDVREPHEFAGTRIPGAVNVPLGEVLTGGWVPPTPAPGQDVVIYCAGGIRSARAVRALAERGVTGPVSLAGGIDAWLNRQG</sequence>
<evidence type="ECO:0000313" key="6">
    <source>
        <dbReference type="Proteomes" id="UP000031928"/>
    </source>
</evidence>
<dbReference type="SMART" id="SM00450">
    <property type="entry name" value="RHOD"/>
    <property type="match status" value="1"/>
</dbReference>
<reference evidence="5 6" key="1">
    <citation type="submission" date="2014-05" db="EMBL/GenBank/DDBJ databases">
        <title>Complete genome sequence of Corynebacterium marinum DSM 44953.</title>
        <authorList>
            <person name="Schaffert L."/>
            <person name="Albersmeier A."/>
            <person name="Kalinowski J."/>
            <person name="Ruckert C."/>
        </authorList>
    </citation>
    <scope>NUCLEOTIDE SEQUENCE [LARGE SCALE GENOMIC DNA]</scope>
    <source>
        <strain evidence="5 6">DSM 44953</strain>
    </source>
</reference>
<gene>
    <name evidence="5" type="ORF">B840_00850</name>
</gene>
<dbReference type="PROSITE" id="PS50206">
    <property type="entry name" value="RHODANESE_3"/>
    <property type="match status" value="1"/>
</dbReference>
<feature type="domain" description="Rhodanese" evidence="4">
    <location>
        <begin position="264"/>
        <end position="351"/>
    </location>
</feature>
<dbReference type="OrthoDB" id="9804286at2"/>
<dbReference type="HOGENOM" id="CLU_013325_1_0_11"/>
<dbReference type="InterPro" id="IPR000594">
    <property type="entry name" value="ThiF_NAD_FAD-bd"/>
</dbReference>
<dbReference type="PANTHER" id="PTHR10953:SF102">
    <property type="entry name" value="ADENYLYLTRANSFERASE AND SULFURTRANSFERASE MOCS3"/>
    <property type="match status" value="1"/>
</dbReference>
<dbReference type="CDD" id="cd00757">
    <property type="entry name" value="ThiF_MoeB_HesA_family"/>
    <property type="match status" value="1"/>
</dbReference>
<dbReference type="Gene3D" id="3.40.250.10">
    <property type="entry name" value="Rhodanese-like domain"/>
    <property type="match status" value="1"/>
</dbReference>
<dbReference type="SUPFAM" id="SSF69572">
    <property type="entry name" value="Activating enzymes of the ubiquitin-like proteins"/>
    <property type="match status" value="1"/>
</dbReference>
<dbReference type="GO" id="GO:0016779">
    <property type="term" value="F:nucleotidyltransferase activity"/>
    <property type="evidence" value="ECO:0007669"/>
    <property type="project" value="TreeGrafter"/>
</dbReference>
<dbReference type="GO" id="GO:0008641">
    <property type="term" value="F:ubiquitin-like modifier activating enzyme activity"/>
    <property type="evidence" value="ECO:0007669"/>
    <property type="project" value="InterPro"/>
</dbReference>
<dbReference type="Pfam" id="PF00581">
    <property type="entry name" value="Rhodanese"/>
    <property type="match status" value="1"/>
</dbReference>
<dbReference type="AlphaFoldDB" id="A0A0B6TNI8"/>
<evidence type="ECO:0000259" key="4">
    <source>
        <dbReference type="PROSITE" id="PS50206"/>
    </source>
</evidence>
<name>A0A0B6TNI8_9CORY</name>
<dbReference type="InterPro" id="IPR036873">
    <property type="entry name" value="Rhodanese-like_dom_sf"/>
</dbReference>
<dbReference type="EMBL" id="CP007790">
    <property type="protein sequence ID" value="AJK67809.1"/>
    <property type="molecule type" value="Genomic_DNA"/>
</dbReference>
<keyword evidence="1" id="KW-0808">Transferase</keyword>
<proteinExistence type="predicted"/>
<accession>A0A0B6TNI8</accession>